<proteinExistence type="predicted"/>
<feature type="region of interest" description="Disordered" evidence="1">
    <location>
        <begin position="85"/>
        <end position="111"/>
    </location>
</feature>
<feature type="compositionally biased region" description="Basic and acidic residues" evidence="1">
    <location>
        <begin position="25"/>
        <end position="42"/>
    </location>
</feature>
<protein>
    <submittedName>
        <fullName evidence="2">Uncharacterized protein</fullName>
    </submittedName>
</protein>
<accession>A0A183Q1Z1</accession>
<dbReference type="Proteomes" id="UP000269396">
    <property type="component" value="Unassembled WGS sequence"/>
</dbReference>
<evidence type="ECO:0000313" key="3">
    <source>
        <dbReference type="Proteomes" id="UP000269396"/>
    </source>
</evidence>
<reference evidence="2 3" key="1">
    <citation type="submission" date="2018-11" db="EMBL/GenBank/DDBJ databases">
        <authorList>
            <consortium name="Pathogen Informatics"/>
        </authorList>
    </citation>
    <scope>NUCLEOTIDE SEQUENCE [LARGE SCALE GENOMIC DNA]</scope>
    <source>
        <strain>Denwood</strain>
        <strain evidence="3">Zambia</strain>
    </source>
</reference>
<name>A0A183Q1Z1_9TREM</name>
<evidence type="ECO:0000313" key="2">
    <source>
        <dbReference type="EMBL" id="VDP82981.1"/>
    </source>
</evidence>
<feature type="region of interest" description="Disordered" evidence="1">
    <location>
        <begin position="1"/>
        <end position="42"/>
    </location>
</feature>
<sequence>MESYRNPGENSRGKKETAINNSQTKTEKVEAQDENTETNKKVERIRTDKKKYVEEMATTAGKAKREGNIEAATTDVTIPTVEEIESEEAAEPDNLPAEALKSDTEVTIQED</sequence>
<keyword evidence="3" id="KW-1185">Reference proteome</keyword>
<gene>
    <name evidence="2" type="ORF">SMTD_LOCUS20627</name>
</gene>
<evidence type="ECO:0000256" key="1">
    <source>
        <dbReference type="SAM" id="MobiDB-lite"/>
    </source>
</evidence>
<organism evidence="2 3">
    <name type="scientific">Schistosoma mattheei</name>
    <dbReference type="NCBI Taxonomy" id="31246"/>
    <lineage>
        <taxon>Eukaryota</taxon>
        <taxon>Metazoa</taxon>
        <taxon>Spiralia</taxon>
        <taxon>Lophotrochozoa</taxon>
        <taxon>Platyhelminthes</taxon>
        <taxon>Trematoda</taxon>
        <taxon>Digenea</taxon>
        <taxon>Strigeidida</taxon>
        <taxon>Schistosomatoidea</taxon>
        <taxon>Schistosomatidae</taxon>
        <taxon>Schistosoma</taxon>
    </lineage>
</organism>
<dbReference type="EMBL" id="UZAL01044958">
    <property type="protein sequence ID" value="VDP82981.1"/>
    <property type="molecule type" value="Genomic_DNA"/>
</dbReference>
<dbReference type="AlphaFoldDB" id="A0A183Q1Z1"/>